<accession>A0A3N2SDN7</accession>
<dbReference type="InterPro" id="IPR024684">
    <property type="entry name" value="Tscrpt_act_PerC/SfV_Orf40"/>
</dbReference>
<dbReference type="EMBL" id="RHFN01000002">
    <property type="protein sequence ID" value="ROU17822.1"/>
    <property type="molecule type" value="Genomic_DNA"/>
</dbReference>
<dbReference type="OrthoDB" id="6629566at2"/>
<dbReference type="AlphaFoldDB" id="A0A3N2SDN7"/>
<proteinExistence type="predicted"/>
<reference evidence="1 2" key="1">
    <citation type="submission" date="2018-10" db="EMBL/GenBank/DDBJ databases">
        <title>Horizontal transference of carbapenem resistance between Klebsiella pneumoniae and Kluyvera ascorbata during abdominal infection: a case report.</title>
        <authorList>
            <person name="Raro O.H.F."/>
            <person name="Lima-Morales D."/>
            <person name="Barth A.L."/>
            <person name="Paim T.G.S."/>
            <person name="Mott M.P."/>
            <person name="Riche C.V.W."/>
            <person name="Teixeira U.F."/>
            <person name="Waechter F."/>
            <person name="Dias C.A.G."/>
        </authorList>
    </citation>
    <scope>NUCLEOTIDE SEQUENCE [LARGE SCALE GENOMIC DNA]</scope>
    <source>
        <strain evidence="1 2">OT2</strain>
    </source>
</reference>
<comment type="caution">
    <text evidence="1">The sequence shown here is derived from an EMBL/GenBank/DDBJ whole genome shotgun (WGS) entry which is preliminary data.</text>
</comment>
<name>A0A3N2SDN7_9ENTR</name>
<evidence type="ECO:0000313" key="1">
    <source>
        <dbReference type="EMBL" id="ROU17822.1"/>
    </source>
</evidence>
<organism evidence="1 2">
    <name type="scientific">Kluyvera ascorbata</name>
    <dbReference type="NCBI Taxonomy" id="51288"/>
    <lineage>
        <taxon>Bacteria</taxon>
        <taxon>Pseudomonadati</taxon>
        <taxon>Pseudomonadota</taxon>
        <taxon>Gammaproteobacteria</taxon>
        <taxon>Enterobacterales</taxon>
        <taxon>Enterobacteriaceae</taxon>
        <taxon>Kluyvera</taxon>
    </lineage>
</organism>
<protein>
    <submittedName>
        <fullName evidence="1">PerC family transcriptional regulator</fullName>
    </submittedName>
</protein>
<gene>
    <name evidence="1" type="ORF">EB837_03095</name>
</gene>
<dbReference type="RefSeq" id="WP_123650315.1">
    <property type="nucleotide sequence ID" value="NZ_RHFN01000002.1"/>
</dbReference>
<dbReference type="Pfam" id="PF06069">
    <property type="entry name" value="PerC"/>
    <property type="match status" value="1"/>
</dbReference>
<sequence>MNKLTRLEKYHMDKVTQRGTAKVVSVIPCAVKIENMAIEQERRGHYRVAARLWLLCMDAASGEIERSRIAVRRGKCIERSNGLRSGDYSGICCRGVVYD</sequence>
<evidence type="ECO:0000313" key="2">
    <source>
        <dbReference type="Proteomes" id="UP000268051"/>
    </source>
</evidence>
<dbReference type="Proteomes" id="UP000268051">
    <property type="component" value="Unassembled WGS sequence"/>
</dbReference>